<dbReference type="KEGG" id="pms:KNP414_01092"/>
<evidence type="ECO:0000313" key="14">
    <source>
        <dbReference type="EMBL" id="AEI39660.1"/>
    </source>
</evidence>
<keyword evidence="4 12" id="KW-0479">Metal-binding</keyword>
<dbReference type="PATRIC" id="fig|1036673.3.peg.965"/>
<evidence type="ECO:0000256" key="5">
    <source>
        <dbReference type="ARBA" id="ARBA00022801"/>
    </source>
</evidence>
<dbReference type="GO" id="GO:0046872">
    <property type="term" value="F:metal ion binding"/>
    <property type="evidence" value="ECO:0007669"/>
    <property type="project" value="UniProtKB-KW"/>
</dbReference>
<organism evidence="14 15">
    <name type="scientific">Paenibacillus mucilaginosus (strain KNP414)</name>
    <dbReference type="NCBI Taxonomy" id="1036673"/>
    <lineage>
        <taxon>Bacteria</taxon>
        <taxon>Bacillati</taxon>
        <taxon>Bacillota</taxon>
        <taxon>Bacilli</taxon>
        <taxon>Bacillales</taxon>
        <taxon>Paenibacillaceae</taxon>
        <taxon>Paenibacillus</taxon>
    </lineage>
</organism>
<evidence type="ECO:0000256" key="12">
    <source>
        <dbReference type="PIRSR" id="PIRSR038994-3"/>
    </source>
</evidence>
<dbReference type="GO" id="GO:0008448">
    <property type="term" value="F:N-acetylglucosamine-6-phosphate deacetylase activity"/>
    <property type="evidence" value="ECO:0007669"/>
    <property type="project" value="UniProtKB-EC"/>
</dbReference>
<evidence type="ECO:0000256" key="9">
    <source>
        <dbReference type="PIRNR" id="PIRNR038994"/>
    </source>
</evidence>
<dbReference type="Proteomes" id="UP000006620">
    <property type="component" value="Chromosome"/>
</dbReference>
<evidence type="ECO:0000256" key="8">
    <source>
        <dbReference type="ARBA" id="ARBA00060590"/>
    </source>
</evidence>
<accession>F8FCT8</accession>
<feature type="active site" description="Proton donor/acceptor" evidence="10">
    <location>
        <position position="287"/>
    </location>
</feature>
<comment type="pathway">
    <text evidence="8">Amino-sugar metabolism; N-acetylneuraminate degradation; D-fructose 6-phosphate from N-acetylneuraminate: step 4/5.</text>
</comment>
<dbReference type="Pfam" id="PF01979">
    <property type="entry name" value="Amidohydro_1"/>
    <property type="match status" value="1"/>
</dbReference>
<evidence type="ECO:0000256" key="10">
    <source>
        <dbReference type="PIRSR" id="PIRSR038994-1"/>
    </source>
</evidence>
<evidence type="ECO:0000256" key="6">
    <source>
        <dbReference type="ARBA" id="ARBA00023277"/>
    </source>
</evidence>
<dbReference type="PANTHER" id="PTHR11113:SF14">
    <property type="entry name" value="N-ACETYLGLUCOSAMINE-6-PHOSPHATE DEACETYLASE"/>
    <property type="match status" value="1"/>
</dbReference>
<feature type="binding site" evidence="11">
    <location>
        <position position="153"/>
    </location>
    <ligand>
        <name>substrate</name>
    </ligand>
</feature>
<evidence type="ECO:0000256" key="7">
    <source>
        <dbReference type="ARBA" id="ARBA00047647"/>
    </source>
</evidence>
<keyword evidence="6 9" id="KW-0119">Carbohydrate metabolism</keyword>
<dbReference type="InterPro" id="IPR006680">
    <property type="entry name" value="Amidohydro-rel"/>
</dbReference>
<dbReference type="HOGENOM" id="CLU_032482_2_1_9"/>
<evidence type="ECO:0000256" key="3">
    <source>
        <dbReference type="ARBA" id="ARBA00018029"/>
    </source>
</evidence>
<dbReference type="CDD" id="cd00854">
    <property type="entry name" value="NagA"/>
    <property type="match status" value="1"/>
</dbReference>
<feature type="binding site" evidence="12">
    <location>
        <position position="142"/>
    </location>
    <ligand>
        <name>Zn(2+)</name>
        <dbReference type="ChEBI" id="CHEBI:29105"/>
    </ligand>
</feature>
<dbReference type="AlphaFoldDB" id="F8FCT8"/>
<dbReference type="InterPro" id="IPR003764">
    <property type="entry name" value="GlcNAc_6-P_deAcase"/>
</dbReference>
<comment type="catalytic activity">
    <reaction evidence="7">
        <text>N-acetyl-D-glucosamine 6-phosphate + H2O = D-glucosamine 6-phosphate + acetate</text>
        <dbReference type="Rhea" id="RHEA:22936"/>
        <dbReference type="ChEBI" id="CHEBI:15377"/>
        <dbReference type="ChEBI" id="CHEBI:30089"/>
        <dbReference type="ChEBI" id="CHEBI:57513"/>
        <dbReference type="ChEBI" id="CHEBI:58725"/>
        <dbReference type="EC" id="3.5.1.25"/>
    </reaction>
</comment>
<dbReference type="RefSeq" id="WP_013914824.1">
    <property type="nucleotide sequence ID" value="NC_015690.1"/>
</dbReference>
<feature type="binding site" evidence="11">
    <location>
        <position position="240"/>
    </location>
    <ligand>
        <name>substrate</name>
    </ligand>
</feature>
<evidence type="ECO:0000259" key="13">
    <source>
        <dbReference type="Pfam" id="PF01979"/>
    </source>
</evidence>
<evidence type="ECO:0000256" key="2">
    <source>
        <dbReference type="ARBA" id="ARBA00011899"/>
    </source>
</evidence>
<feature type="domain" description="Amidohydrolase-related" evidence="13">
    <location>
        <begin position="64"/>
        <end position="394"/>
    </location>
</feature>
<dbReference type="FunFam" id="3.20.20.140:FF:000004">
    <property type="entry name" value="N-acetylglucosamine-6-phosphate deacetylase"/>
    <property type="match status" value="1"/>
</dbReference>
<dbReference type="EMBL" id="CP002869">
    <property type="protein sequence ID" value="AEI39660.1"/>
    <property type="molecule type" value="Genomic_DNA"/>
</dbReference>
<dbReference type="EC" id="3.5.1.25" evidence="2"/>
<feature type="binding site" evidence="11">
    <location>
        <begin position="232"/>
        <end position="233"/>
    </location>
    <ligand>
        <name>substrate</name>
    </ligand>
</feature>
<dbReference type="PANTHER" id="PTHR11113">
    <property type="entry name" value="N-ACETYLGLUCOSAMINE-6-PHOSPHATE DEACETYLASE"/>
    <property type="match status" value="1"/>
</dbReference>
<dbReference type="NCBIfam" id="TIGR00221">
    <property type="entry name" value="nagA"/>
    <property type="match status" value="1"/>
</dbReference>
<sequence length="395" mass="41658">MSQAVTQRIIHARIVTGNGTGNGTEADGFLEVLQDGTIGAFGPMASLPATPEPAEIVDAKGSWLLPGFIDVHVHGGWGGDFMDASEESLAKITRFHASRGTTTMLATTMTASREDITRALQAVQAFRAKGMPFARLAGVHLEGPFINPKLAGAQDPKLMLPPQSEWLEEWTSAYPGLIRLLTLAPELEGAAPFIRMLAGHGIVAACGHTDAAYDQIQEAVSHGLSHAVHTFNAMKGLHHREPGVVGAVLTNEAITAEVIADGIHVHEACVRLLTVTKRQGNLVLVTDAISAAGLGDGDYMLGGQDVVVKDGVARLKEGGNLAGSTLTMIDALRYMVERIGLSVEEASLLASRNPARVLGLSEHTGSIAGGKAADLLLVSPSLEIERVWVDGRRVC</sequence>
<proteinExistence type="inferred from homology"/>
<evidence type="ECO:0000313" key="15">
    <source>
        <dbReference type="Proteomes" id="UP000006620"/>
    </source>
</evidence>
<evidence type="ECO:0000256" key="11">
    <source>
        <dbReference type="PIRSR" id="PIRSR038994-2"/>
    </source>
</evidence>
<dbReference type="Gene3D" id="3.20.20.140">
    <property type="entry name" value="Metal-dependent hydrolases"/>
    <property type="match status" value="1"/>
</dbReference>
<comment type="similarity">
    <text evidence="1 9">Belongs to the metallo-dependent hydrolases superfamily. NagA family.</text>
</comment>
<dbReference type="PIRSF" id="PIRSF038994">
    <property type="entry name" value="NagA"/>
    <property type="match status" value="1"/>
</dbReference>
<dbReference type="InterPro" id="IPR032466">
    <property type="entry name" value="Metal_Hydrolase"/>
</dbReference>
<reference evidence="15" key="1">
    <citation type="submission" date="2011-06" db="EMBL/GenBank/DDBJ databases">
        <title>Complete genome sequence of Paenibacillus mucilaginosus KNP414.</title>
        <authorList>
            <person name="Wang J."/>
            <person name="Hu S."/>
            <person name="Hu X."/>
            <person name="Zhang B."/>
            <person name="Dong D."/>
            <person name="Zhang S."/>
            <person name="Zhao K."/>
            <person name="Wu D."/>
        </authorList>
    </citation>
    <scope>NUCLEOTIDE SEQUENCE [LARGE SCALE GENOMIC DNA]</scope>
    <source>
        <strain evidence="15">KNP414</strain>
    </source>
</reference>
<dbReference type="Gene3D" id="2.30.40.10">
    <property type="entry name" value="Urease, subunit C, domain 1"/>
    <property type="match status" value="1"/>
</dbReference>
<comment type="cofactor">
    <cofactor evidence="12">
        <name>a divalent metal cation</name>
        <dbReference type="ChEBI" id="CHEBI:60240"/>
    </cofactor>
    <text evidence="12">Binds 1 divalent metal cation per subunit.</text>
</comment>
<dbReference type="SUPFAM" id="SSF51556">
    <property type="entry name" value="Metallo-dependent hydrolases"/>
    <property type="match status" value="1"/>
</dbReference>
<dbReference type="SUPFAM" id="SSF51338">
    <property type="entry name" value="Composite domain of metallo-dependent hydrolases"/>
    <property type="match status" value="1"/>
</dbReference>
<protein>
    <recommendedName>
        <fullName evidence="3">N-acetylglucosamine-6-phosphate deacetylase</fullName>
        <ecNumber evidence="2">3.5.1.25</ecNumber>
    </recommendedName>
</protein>
<evidence type="ECO:0000256" key="4">
    <source>
        <dbReference type="ARBA" id="ARBA00022723"/>
    </source>
</evidence>
<evidence type="ECO:0000256" key="1">
    <source>
        <dbReference type="ARBA" id="ARBA00010716"/>
    </source>
</evidence>
<keyword evidence="5 9" id="KW-0378">Hydrolase</keyword>
<reference evidence="14 15" key="2">
    <citation type="journal article" date="2013" name="Genome Announc.">
        <title>Genome Sequence of Growth-Improving Paenibacillus mucilaginosus Strain KNP414.</title>
        <authorList>
            <person name="Lu J.J."/>
            <person name="Wang J.F."/>
            <person name="Hu X.F."/>
        </authorList>
    </citation>
    <scope>NUCLEOTIDE SEQUENCE [LARGE SCALE GENOMIC DNA]</scope>
    <source>
        <strain evidence="14 15">KNP414</strain>
    </source>
</reference>
<feature type="binding site" evidence="12">
    <location>
        <position position="229"/>
    </location>
    <ligand>
        <name>Zn(2+)</name>
        <dbReference type="ChEBI" id="CHEBI:29105"/>
    </ligand>
</feature>
<name>F8FCT8_PAEMK</name>
<feature type="binding site" evidence="11">
    <location>
        <begin position="321"/>
        <end position="323"/>
    </location>
    <ligand>
        <name>substrate</name>
    </ligand>
</feature>
<dbReference type="GO" id="GO:0006046">
    <property type="term" value="P:N-acetylglucosamine catabolic process"/>
    <property type="evidence" value="ECO:0007669"/>
    <property type="project" value="TreeGrafter"/>
</dbReference>
<feature type="binding site" evidence="12">
    <location>
        <position position="208"/>
    </location>
    <ligand>
        <name>Zn(2+)</name>
        <dbReference type="ChEBI" id="CHEBI:29105"/>
    </ligand>
</feature>
<dbReference type="InterPro" id="IPR011059">
    <property type="entry name" value="Metal-dep_hydrolase_composite"/>
</dbReference>
<feature type="binding site" evidence="11">
    <location>
        <position position="264"/>
    </location>
    <ligand>
        <name>substrate</name>
    </ligand>
</feature>
<gene>
    <name evidence="14" type="ordered locus">KNP414_01092</name>
</gene>